<reference evidence="1 2" key="1">
    <citation type="submission" date="2024-01" db="EMBL/GenBank/DDBJ databases">
        <title>Genome assemblies of Stephania.</title>
        <authorList>
            <person name="Yang L."/>
        </authorList>
    </citation>
    <scope>NUCLEOTIDE SEQUENCE [LARGE SCALE GENOMIC DNA]</scope>
    <source>
        <strain evidence="1">YNDBR</strain>
        <tissue evidence="1">Leaf</tissue>
    </source>
</reference>
<protein>
    <submittedName>
        <fullName evidence="1">Uncharacterized protein</fullName>
    </submittedName>
</protein>
<comment type="caution">
    <text evidence="1">The sequence shown here is derived from an EMBL/GenBank/DDBJ whole genome shotgun (WGS) entry which is preliminary data.</text>
</comment>
<sequence>MAVPIRLLEEEFGRTWMLWHLMLAFFNIRVRSNRELPVEAIIWTHKTQDFYRPHEPPHFDILFDGTSALL</sequence>
<proteinExistence type="predicted"/>
<accession>A0AAP0P390</accession>
<evidence type="ECO:0000313" key="2">
    <source>
        <dbReference type="Proteomes" id="UP001420932"/>
    </source>
</evidence>
<name>A0AAP0P390_9MAGN</name>
<dbReference type="EMBL" id="JBBNAF010000007">
    <property type="protein sequence ID" value="KAK9128514.1"/>
    <property type="molecule type" value="Genomic_DNA"/>
</dbReference>
<dbReference type="Proteomes" id="UP001420932">
    <property type="component" value="Unassembled WGS sequence"/>
</dbReference>
<dbReference type="AlphaFoldDB" id="A0AAP0P390"/>
<organism evidence="1 2">
    <name type="scientific">Stephania yunnanensis</name>
    <dbReference type="NCBI Taxonomy" id="152371"/>
    <lineage>
        <taxon>Eukaryota</taxon>
        <taxon>Viridiplantae</taxon>
        <taxon>Streptophyta</taxon>
        <taxon>Embryophyta</taxon>
        <taxon>Tracheophyta</taxon>
        <taxon>Spermatophyta</taxon>
        <taxon>Magnoliopsida</taxon>
        <taxon>Ranunculales</taxon>
        <taxon>Menispermaceae</taxon>
        <taxon>Menispermoideae</taxon>
        <taxon>Cissampelideae</taxon>
        <taxon>Stephania</taxon>
    </lineage>
</organism>
<evidence type="ECO:0000313" key="1">
    <source>
        <dbReference type="EMBL" id="KAK9128514.1"/>
    </source>
</evidence>
<keyword evidence="2" id="KW-1185">Reference proteome</keyword>
<gene>
    <name evidence="1" type="ORF">Syun_017311</name>
</gene>